<evidence type="ECO:0000256" key="1">
    <source>
        <dbReference type="ARBA" id="ARBA00004141"/>
    </source>
</evidence>
<evidence type="ECO:0000313" key="13">
    <source>
        <dbReference type="EMBL" id="RHG87549.1"/>
    </source>
</evidence>
<dbReference type="InterPro" id="IPR006153">
    <property type="entry name" value="Cation/H_exchanger_TM"/>
</dbReference>
<evidence type="ECO:0000313" key="9">
    <source>
        <dbReference type="EMBL" id="NSI63952.1"/>
    </source>
</evidence>
<dbReference type="AlphaFoldDB" id="A0A2N5NT88"/>
<dbReference type="InterPro" id="IPR038770">
    <property type="entry name" value="Na+/solute_symporter_sf"/>
</dbReference>
<evidence type="ECO:0000313" key="8">
    <source>
        <dbReference type="EMBL" id="NSI57106.1"/>
    </source>
</evidence>
<evidence type="ECO:0000313" key="16">
    <source>
        <dbReference type="Proteomes" id="UP000234849"/>
    </source>
</evidence>
<dbReference type="Proteomes" id="UP000283992">
    <property type="component" value="Unassembled WGS sequence"/>
</dbReference>
<dbReference type="PANTHER" id="PTHR31102">
    <property type="match status" value="1"/>
</dbReference>
<evidence type="ECO:0000313" key="17">
    <source>
        <dbReference type="Proteomes" id="UP000283834"/>
    </source>
</evidence>
<dbReference type="STRING" id="33038.GCA_900067245_00379"/>
<feature type="transmembrane region" description="Helical" evidence="5">
    <location>
        <begin position="150"/>
        <end position="172"/>
    </location>
</feature>
<feature type="transmembrane region" description="Helical" evidence="5">
    <location>
        <begin position="26"/>
        <end position="49"/>
    </location>
</feature>
<dbReference type="RefSeq" id="WP_009243861.1">
    <property type="nucleotide sequence ID" value="NZ_BAABXJ010000001.1"/>
</dbReference>
<dbReference type="EMBL" id="QRIS01000004">
    <property type="protein sequence ID" value="RHG87549.1"/>
    <property type="molecule type" value="Genomic_DNA"/>
</dbReference>
<evidence type="ECO:0000313" key="12">
    <source>
        <dbReference type="EMBL" id="RHD08753.1"/>
    </source>
</evidence>
<dbReference type="EMBL" id="QRLN01000006">
    <property type="protein sequence ID" value="RHJ14098.1"/>
    <property type="molecule type" value="Genomic_DNA"/>
</dbReference>
<reference evidence="7" key="5">
    <citation type="submission" date="2023-01" db="EMBL/GenBank/DDBJ databases">
        <title>Human gut microbiome strain richness.</title>
        <authorList>
            <person name="Chen-Liaw A."/>
        </authorList>
    </citation>
    <scope>NUCLEOTIDE SEQUENCE</scope>
    <source>
        <strain evidence="7">1001217st1_A9_1001217B_191108</strain>
    </source>
</reference>
<feature type="transmembrane region" description="Helical" evidence="5">
    <location>
        <begin position="275"/>
        <end position="293"/>
    </location>
</feature>
<organism evidence="15 21">
    <name type="scientific">Mediterraneibacter gnavus</name>
    <name type="common">Ruminococcus gnavus</name>
    <dbReference type="NCBI Taxonomy" id="33038"/>
    <lineage>
        <taxon>Bacteria</taxon>
        <taxon>Bacillati</taxon>
        <taxon>Bacillota</taxon>
        <taxon>Clostridia</taxon>
        <taxon>Lachnospirales</taxon>
        <taxon>Lachnospiraceae</taxon>
        <taxon>Mediterraneibacter</taxon>
    </lineage>
</organism>
<evidence type="ECO:0000313" key="14">
    <source>
        <dbReference type="EMBL" id="RHJ14098.1"/>
    </source>
</evidence>
<dbReference type="EMBL" id="QRWQ01000002">
    <property type="protein sequence ID" value="RGT41328.1"/>
    <property type="molecule type" value="Genomic_DNA"/>
</dbReference>
<evidence type="ECO:0000256" key="2">
    <source>
        <dbReference type="ARBA" id="ARBA00022692"/>
    </source>
</evidence>
<evidence type="ECO:0000313" key="15">
    <source>
        <dbReference type="EMBL" id="RHM81585.1"/>
    </source>
</evidence>
<dbReference type="Proteomes" id="UP001296581">
    <property type="component" value="Unassembled WGS sequence"/>
</dbReference>
<dbReference type="Proteomes" id="UP000283834">
    <property type="component" value="Unassembled WGS sequence"/>
</dbReference>
<sequence>MLMSIACILLLGMMMGWLCKKVHLPGLLGMLVTGIVLGPYALNLIDVSILNISSELRKIALIIILARAGLSLNLEDLKKVGRPAILMCFVPACFEILGMILLAPRLLGVSILDAAIMGTVVGAVSPAVIVPKMLKLMEENYGTGKSIPQLILAGASVDDVFVIVLFTAFTGLAQGNAISVKSFVNIPVSIGLGIVVGMTVGYLMAKFFEKVHIRDTAKVMIFLCVSFILVTLEDQLADVIPFASLIAVMAVGITLQKKRKRVAERLSVKFNKLWVVSEIMLFVLVGATVNIKYALSAGFAAVILIFGVLAFRMVGVFFCLLKTGLNRKERTFCMIAYMPKATVQAAIGGIPLAMGLSCGNIVLTVAVVSILITAPLGAFLIDLTYQKLLSR</sequence>
<evidence type="ECO:0000313" key="19">
    <source>
        <dbReference type="Proteomes" id="UP000283992"/>
    </source>
</evidence>
<dbReference type="GO" id="GO:1902600">
    <property type="term" value="P:proton transmembrane transport"/>
    <property type="evidence" value="ECO:0007669"/>
    <property type="project" value="InterPro"/>
</dbReference>
<dbReference type="InterPro" id="IPR051843">
    <property type="entry name" value="CPA1_transporter"/>
</dbReference>
<feature type="transmembrane region" description="Helical" evidence="5">
    <location>
        <begin position="109"/>
        <end position="130"/>
    </location>
</feature>
<evidence type="ECO:0000313" key="21">
    <source>
        <dbReference type="Proteomes" id="UP000285610"/>
    </source>
</evidence>
<feature type="transmembrane region" description="Helical" evidence="5">
    <location>
        <begin position="184"/>
        <end position="205"/>
    </location>
</feature>
<dbReference type="EMBL" id="JAQMLR010000003">
    <property type="protein sequence ID" value="MDB8737986.1"/>
    <property type="molecule type" value="Genomic_DNA"/>
</dbReference>
<accession>A0A2N5NT88</accession>
<comment type="caution">
    <text evidence="15">The sequence shown here is derived from an EMBL/GenBank/DDBJ whole genome shotgun (WGS) entry which is preliminary data.</text>
</comment>
<reference evidence="8" key="4">
    <citation type="submission" date="2020-02" db="EMBL/GenBank/DDBJ databases">
        <authorList>
            <person name="Littmann E."/>
            <person name="Sorbara M."/>
        </authorList>
    </citation>
    <scope>NUCLEOTIDE SEQUENCE</scope>
    <source>
        <strain evidence="9">MSK.11.9</strain>
        <strain evidence="8">MSK.15.32</strain>
    </source>
</reference>
<feature type="transmembrane region" description="Helical" evidence="5">
    <location>
        <begin position="332"/>
        <end position="354"/>
    </location>
</feature>
<evidence type="ECO:0000256" key="3">
    <source>
        <dbReference type="ARBA" id="ARBA00022989"/>
    </source>
</evidence>
<dbReference type="Pfam" id="PF00999">
    <property type="entry name" value="Na_H_Exchanger"/>
    <property type="match status" value="1"/>
</dbReference>
<feature type="transmembrane region" description="Helical" evidence="5">
    <location>
        <begin position="360"/>
        <end position="381"/>
    </location>
</feature>
<dbReference type="EMBL" id="QSIR01000002">
    <property type="protein sequence ID" value="RHD08753.1"/>
    <property type="molecule type" value="Genomic_DNA"/>
</dbReference>
<evidence type="ECO:0000256" key="5">
    <source>
        <dbReference type="SAM" id="Phobius"/>
    </source>
</evidence>
<proteinExistence type="predicted"/>
<dbReference type="EMBL" id="NIHM01000001">
    <property type="protein sequence ID" value="PLT58145.1"/>
    <property type="molecule type" value="Genomic_DNA"/>
</dbReference>
<dbReference type="GO" id="GO:0015297">
    <property type="term" value="F:antiporter activity"/>
    <property type="evidence" value="ECO:0007669"/>
    <property type="project" value="InterPro"/>
</dbReference>
<evidence type="ECO:0000313" key="20">
    <source>
        <dbReference type="Proteomes" id="UP000284472"/>
    </source>
</evidence>
<dbReference type="EMBL" id="JAAIRY010000001">
    <property type="protein sequence ID" value="NSI63952.1"/>
    <property type="molecule type" value="Genomic_DNA"/>
</dbReference>
<dbReference type="Proteomes" id="UP000285610">
    <property type="component" value="Unassembled WGS sequence"/>
</dbReference>
<evidence type="ECO:0000313" key="11">
    <source>
        <dbReference type="EMBL" id="RGT41328.1"/>
    </source>
</evidence>
<comment type="subcellular location">
    <subcellularLocation>
        <location evidence="1">Membrane</location>
        <topology evidence="1">Multi-pass membrane protein</topology>
    </subcellularLocation>
</comment>
<dbReference type="Proteomes" id="UP000283981">
    <property type="component" value="Unassembled WGS sequence"/>
</dbReference>
<keyword evidence="2 5" id="KW-0812">Transmembrane</keyword>
<reference evidence="10 16" key="1">
    <citation type="journal article" date="2017" name="Genome Med.">
        <title>A novel Ruminococcus gnavus clade enriched in inflammatory bowel disease patients.</title>
        <authorList>
            <person name="Hall A.B."/>
            <person name="Yassour M."/>
            <person name="Sauk J."/>
            <person name="Garner A."/>
            <person name="Jiang X."/>
            <person name="Arthur T."/>
            <person name="Lagoudas G.K."/>
            <person name="Vatanen T."/>
            <person name="Fornelos N."/>
            <person name="Wilson R."/>
            <person name="Bertha M."/>
            <person name="Cohen M."/>
            <person name="Garber J."/>
            <person name="Khalili H."/>
            <person name="Gevers D."/>
            <person name="Ananthakrishnan A.N."/>
            <person name="Kugathasan S."/>
            <person name="Lander E.S."/>
            <person name="Blainey P."/>
            <person name="Vlamakis H."/>
            <person name="Xavier R.J."/>
            <person name="Huttenhower C."/>
        </authorList>
    </citation>
    <scope>NUCLEOTIDE SEQUENCE [LARGE SCALE GENOMIC DNA]</scope>
    <source>
        <strain evidence="10 16">RJX1118</strain>
    </source>
</reference>
<evidence type="ECO:0000313" key="10">
    <source>
        <dbReference type="EMBL" id="PLT58145.1"/>
    </source>
</evidence>
<gene>
    <name evidence="10" type="ORF">CDL18_00750</name>
    <name evidence="14" type="ORF">DW142_06240</name>
    <name evidence="13" type="ORF">DW243_03225</name>
    <name evidence="12" type="ORF">DW812_02320</name>
    <name evidence="11" type="ORF">DWX36_03360</name>
    <name evidence="15" type="ORF">DWZ50_00180</name>
    <name evidence="9" type="ORF">G4981_01330</name>
    <name evidence="8" type="ORF">G4993_01620</name>
    <name evidence="7" type="ORF">PNU63_04200</name>
</gene>
<feature type="transmembrane region" description="Helical" evidence="5">
    <location>
        <begin position="299"/>
        <end position="320"/>
    </location>
</feature>
<evidence type="ECO:0000256" key="4">
    <source>
        <dbReference type="ARBA" id="ARBA00023136"/>
    </source>
</evidence>
<feature type="domain" description="Cation/H+ exchanger transmembrane" evidence="6">
    <location>
        <begin position="13"/>
        <end position="376"/>
    </location>
</feature>
<dbReference type="Proteomes" id="UP000234849">
    <property type="component" value="Unassembled WGS sequence"/>
</dbReference>
<dbReference type="Gene3D" id="1.20.1530.20">
    <property type="match status" value="1"/>
</dbReference>
<dbReference type="Proteomes" id="UP001296580">
    <property type="component" value="Unassembled WGS sequence"/>
</dbReference>
<keyword evidence="4 5" id="KW-0472">Membrane</keyword>
<dbReference type="Proteomes" id="UP001211731">
    <property type="component" value="Unassembled WGS sequence"/>
</dbReference>
<name>A0A2N5NT88_MEDGN</name>
<evidence type="ECO:0000259" key="6">
    <source>
        <dbReference type="Pfam" id="PF00999"/>
    </source>
</evidence>
<evidence type="ECO:0000313" key="18">
    <source>
        <dbReference type="Proteomes" id="UP000283981"/>
    </source>
</evidence>
<reference evidence="8" key="3">
    <citation type="journal article" date="2020" name="Cell Host Microbe">
        <title>Functional and Genomic Variation between Human-Derived Isolates of Lachnospiraceae Reveals Inter- and Intra-Species Diversity.</title>
        <authorList>
            <person name="Sorbara M.T."/>
            <person name="Littmann E.R."/>
            <person name="Fontana E."/>
            <person name="Moody T.U."/>
            <person name="Kohout C.E."/>
            <person name="Gjonbalaj M."/>
            <person name="Eaton V."/>
            <person name="Seok R."/>
            <person name="Leiner I.M."/>
            <person name="Pamer E.G."/>
        </authorList>
    </citation>
    <scope>NUCLEOTIDE SEQUENCE</scope>
    <source>
        <strain evidence="9">MSK.11.9</strain>
        <strain evidence="8">MSK.15.32</strain>
    </source>
</reference>
<keyword evidence="3 5" id="KW-1133">Transmembrane helix</keyword>
<dbReference type="PANTHER" id="PTHR31102:SF1">
    <property type="entry name" value="CATION_H+ EXCHANGER DOMAIN-CONTAINING PROTEIN"/>
    <property type="match status" value="1"/>
</dbReference>
<protein>
    <submittedName>
        <fullName evidence="7">Cation:proton antiporter</fullName>
    </submittedName>
    <submittedName>
        <fullName evidence="10">Potassium transporter</fullName>
    </submittedName>
    <submittedName>
        <fullName evidence="15">Sodium:proton antiporter</fullName>
    </submittedName>
</protein>
<dbReference type="EMBL" id="JAAIRV010000002">
    <property type="protein sequence ID" value="NSI57106.1"/>
    <property type="molecule type" value="Genomic_DNA"/>
</dbReference>
<dbReference type="GO" id="GO:0016020">
    <property type="term" value="C:membrane"/>
    <property type="evidence" value="ECO:0007669"/>
    <property type="project" value="UniProtKB-SubCell"/>
</dbReference>
<feature type="transmembrane region" description="Helical" evidence="5">
    <location>
        <begin position="239"/>
        <end position="255"/>
    </location>
</feature>
<dbReference type="Proteomes" id="UP000284472">
    <property type="component" value="Unassembled WGS sequence"/>
</dbReference>
<evidence type="ECO:0000313" key="7">
    <source>
        <dbReference type="EMBL" id="MDB8737986.1"/>
    </source>
</evidence>
<feature type="transmembrane region" description="Helical" evidence="5">
    <location>
        <begin position="84"/>
        <end position="103"/>
    </location>
</feature>
<dbReference type="EMBL" id="QRQE01000001">
    <property type="protein sequence ID" value="RHM81585.1"/>
    <property type="molecule type" value="Genomic_DNA"/>
</dbReference>
<reference evidence="17 18" key="2">
    <citation type="submission" date="2018-08" db="EMBL/GenBank/DDBJ databases">
        <title>A genome reference for cultivated species of the human gut microbiota.</title>
        <authorList>
            <person name="Zou Y."/>
            <person name="Xue W."/>
            <person name="Luo G."/>
        </authorList>
    </citation>
    <scope>NUCLEOTIDE SEQUENCE [LARGE SCALE GENOMIC DNA]</scope>
    <source>
        <strain evidence="11 17">AF19-16AC</strain>
        <strain evidence="15 21">AF33-12</strain>
        <strain evidence="14 19">AM12-54</strain>
        <strain evidence="13 18">AM21-18</strain>
        <strain evidence="12 20">AM32-6</strain>
    </source>
</reference>